<feature type="transmembrane region" description="Helical" evidence="1">
    <location>
        <begin position="113"/>
        <end position="135"/>
    </location>
</feature>
<keyword evidence="1" id="KW-0812">Transmembrane</keyword>
<dbReference type="AlphaFoldDB" id="F2NPD6"/>
<dbReference type="HOGENOM" id="CLU_122776_1_0_0"/>
<accession>F2NPD6</accession>
<name>F2NPD6_MARHT</name>
<evidence type="ECO:0000256" key="1">
    <source>
        <dbReference type="SAM" id="Phobius"/>
    </source>
</evidence>
<dbReference type="EMBL" id="CP002630">
    <property type="protein sequence ID" value="AEB12217.1"/>
    <property type="molecule type" value="Genomic_DNA"/>
</dbReference>
<organism evidence="2 3">
    <name type="scientific">Marinithermus hydrothermalis (strain DSM 14884 / JCM 11576 / T1)</name>
    <dbReference type="NCBI Taxonomy" id="869210"/>
    <lineage>
        <taxon>Bacteria</taxon>
        <taxon>Thermotogati</taxon>
        <taxon>Deinococcota</taxon>
        <taxon>Deinococci</taxon>
        <taxon>Thermales</taxon>
        <taxon>Thermaceae</taxon>
        <taxon>Marinithermus</taxon>
    </lineage>
</organism>
<keyword evidence="1" id="KW-0472">Membrane</keyword>
<proteinExistence type="predicted"/>
<evidence type="ECO:0000313" key="2">
    <source>
        <dbReference type="EMBL" id="AEB12217.1"/>
    </source>
</evidence>
<dbReference type="Proteomes" id="UP000007030">
    <property type="component" value="Chromosome"/>
</dbReference>
<dbReference type="KEGG" id="mhd:Marky_1482"/>
<gene>
    <name evidence="2" type="ordered locus">Marky_1482</name>
</gene>
<keyword evidence="3" id="KW-1185">Reference proteome</keyword>
<protein>
    <submittedName>
        <fullName evidence="2">Uncharacterized protein</fullName>
    </submittedName>
</protein>
<dbReference type="OrthoDB" id="25997at2"/>
<feature type="transmembrane region" description="Helical" evidence="1">
    <location>
        <begin position="84"/>
        <end position="101"/>
    </location>
</feature>
<reference evidence="2 3" key="1">
    <citation type="journal article" date="2012" name="Stand. Genomic Sci.">
        <title>Complete genome sequence of the aerobic, heterotroph Marinithermus hydrothermalis type strain (T1(T)) from a deep-sea hydrothermal vent chimney.</title>
        <authorList>
            <person name="Copeland A."/>
            <person name="Gu W."/>
            <person name="Yasawong M."/>
            <person name="Lapidus A."/>
            <person name="Lucas S."/>
            <person name="Deshpande S."/>
            <person name="Pagani I."/>
            <person name="Tapia R."/>
            <person name="Cheng J.F."/>
            <person name="Goodwin L.A."/>
            <person name="Pitluck S."/>
            <person name="Liolios K."/>
            <person name="Ivanova N."/>
            <person name="Mavromatis K."/>
            <person name="Mikhailova N."/>
            <person name="Pati A."/>
            <person name="Chen A."/>
            <person name="Palaniappan K."/>
            <person name="Land M."/>
            <person name="Pan C."/>
            <person name="Brambilla E.M."/>
            <person name="Rohde M."/>
            <person name="Tindall B.J."/>
            <person name="Sikorski J."/>
            <person name="Goker M."/>
            <person name="Detter J.C."/>
            <person name="Bristow J."/>
            <person name="Eisen J.A."/>
            <person name="Markowitz V."/>
            <person name="Hugenholtz P."/>
            <person name="Kyrpides N.C."/>
            <person name="Klenk H.P."/>
            <person name="Woyke T."/>
        </authorList>
    </citation>
    <scope>NUCLEOTIDE SEQUENCE [LARGE SCALE GENOMIC DNA]</scope>
    <source>
        <strain evidence="3">DSM 14884 / JCM 11576 / T1</strain>
    </source>
</reference>
<dbReference type="STRING" id="869210.Marky_1482"/>
<sequence>MDAKTTHSDPLPPLVQAAGQVLAVSYPLLAFSTGGRAVYQLFFKPNVTYYLPPLLSLVAALCYLLATIGFVVRRRWAWRLSVGVLAFETIMTLLVGTLSLLEPEFVGRTVWRLYGIDYGFFPLVQPILGLIWLLWPGTRKAYMTS</sequence>
<dbReference type="eggNOG" id="ENOG5031MJJ">
    <property type="taxonomic scope" value="Bacteria"/>
</dbReference>
<feature type="transmembrane region" description="Helical" evidence="1">
    <location>
        <begin position="49"/>
        <end position="72"/>
    </location>
</feature>
<keyword evidence="1" id="KW-1133">Transmembrane helix</keyword>
<evidence type="ECO:0000313" key="3">
    <source>
        <dbReference type="Proteomes" id="UP000007030"/>
    </source>
</evidence>
<dbReference type="RefSeq" id="WP_013704264.1">
    <property type="nucleotide sequence ID" value="NC_015387.1"/>
</dbReference>